<feature type="transmembrane region" description="Helical" evidence="1">
    <location>
        <begin position="205"/>
        <end position="224"/>
    </location>
</feature>
<proteinExistence type="predicted"/>
<dbReference type="InterPro" id="IPR004711">
    <property type="entry name" value="Benzoate_Transporter"/>
</dbReference>
<evidence type="ECO:0000313" key="2">
    <source>
        <dbReference type="EMBL" id="GAD03178.1"/>
    </source>
</evidence>
<keyword evidence="3" id="KW-1185">Reference proteome</keyword>
<keyword evidence="1" id="KW-1133">Transmembrane helix</keyword>
<gene>
    <name evidence="2" type="ORF">AALB_3258</name>
</gene>
<dbReference type="GO" id="GO:0005886">
    <property type="term" value="C:plasma membrane"/>
    <property type="evidence" value="ECO:0007669"/>
    <property type="project" value="TreeGrafter"/>
</dbReference>
<organism evidence="2 3">
    <name type="scientific">Agarivorans albus MKT 106</name>
    <dbReference type="NCBI Taxonomy" id="1331007"/>
    <lineage>
        <taxon>Bacteria</taxon>
        <taxon>Pseudomonadati</taxon>
        <taxon>Pseudomonadota</taxon>
        <taxon>Gammaproteobacteria</taxon>
        <taxon>Alteromonadales</taxon>
        <taxon>Alteromonadaceae</taxon>
        <taxon>Agarivorans</taxon>
    </lineage>
</organism>
<keyword evidence="1" id="KW-0812">Transmembrane</keyword>
<dbReference type="EMBL" id="BARX01000024">
    <property type="protein sequence ID" value="GAD03178.1"/>
    <property type="molecule type" value="Genomic_DNA"/>
</dbReference>
<feature type="transmembrane region" description="Helical" evidence="1">
    <location>
        <begin position="167"/>
        <end position="185"/>
    </location>
</feature>
<dbReference type="NCBIfam" id="TIGR00843">
    <property type="entry name" value="benE"/>
    <property type="match status" value="1"/>
</dbReference>
<dbReference type="RefSeq" id="WP_016402945.1">
    <property type="nucleotide sequence ID" value="NZ_BARX01000024.1"/>
</dbReference>
<dbReference type="Proteomes" id="UP000014461">
    <property type="component" value="Unassembled WGS sequence"/>
</dbReference>
<dbReference type="AlphaFoldDB" id="R9PPG6"/>
<feature type="transmembrane region" description="Helical" evidence="1">
    <location>
        <begin position="245"/>
        <end position="269"/>
    </location>
</feature>
<dbReference type="GO" id="GO:0042925">
    <property type="term" value="F:benzoate transmembrane transporter activity"/>
    <property type="evidence" value="ECO:0007669"/>
    <property type="project" value="InterPro"/>
</dbReference>
<reference evidence="2" key="1">
    <citation type="journal article" date="2013" name="Genome Announc.">
        <title>Draft Genome Sequence of Agarivorans albus Strain MKT 106T, an Agarolytic Marine Bacterium.</title>
        <authorList>
            <person name="Yasuike M."/>
            <person name="Nakamura Y."/>
            <person name="Kai W."/>
            <person name="Fujiwara A."/>
            <person name="Fukui Y."/>
            <person name="Satomi M."/>
            <person name="Sano M."/>
        </authorList>
    </citation>
    <scope>NUCLEOTIDE SEQUENCE [LARGE SCALE GENOMIC DNA]</scope>
</reference>
<dbReference type="STRING" id="1331007.AALB_3258"/>
<comment type="caution">
    <text evidence="2">The sequence shown here is derived from an EMBL/GenBank/DDBJ whole genome shotgun (WGS) entry which is preliminary data.</text>
</comment>
<evidence type="ECO:0000256" key="1">
    <source>
        <dbReference type="SAM" id="Phobius"/>
    </source>
</evidence>
<feature type="transmembrane region" description="Helical" evidence="1">
    <location>
        <begin position="93"/>
        <end position="111"/>
    </location>
</feature>
<keyword evidence="1" id="KW-0472">Membrane</keyword>
<dbReference type="Pfam" id="PF03594">
    <property type="entry name" value="BenE"/>
    <property type="match status" value="1"/>
</dbReference>
<feature type="transmembrane region" description="Helical" evidence="1">
    <location>
        <begin position="289"/>
        <end position="311"/>
    </location>
</feature>
<accession>R9PPG6</accession>
<dbReference type="PANTHER" id="PTHR30199:SF0">
    <property type="entry name" value="INNER MEMBRANE PROTEIN YDCO"/>
    <property type="match status" value="1"/>
</dbReference>
<dbReference type="PANTHER" id="PTHR30199">
    <property type="entry name" value="MFS FAMILY TRANSPORTER, PREDICTED SUBSTRATE BENZOATE"/>
    <property type="match status" value="1"/>
</dbReference>
<dbReference type="OrthoDB" id="9792424at2"/>
<evidence type="ECO:0000313" key="3">
    <source>
        <dbReference type="Proteomes" id="UP000014461"/>
    </source>
</evidence>
<feature type="transmembrane region" description="Helical" evidence="1">
    <location>
        <begin position="359"/>
        <end position="381"/>
    </location>
</feature>
<protein>
    <submittedName>
        <fullName evidence="2">Benzoate transport protein</fullName>
    </submittedName>
</protein>
<sequence>MRDWFVLSRVSAGFIAVLVGYTSSAVIVFQAAASAGASEQQIGSWLWALGIGMGATSIGFSWYHKKPILTAWSTPGAALLVTSLSGLSVHQAIGAFLFSSLLITLVGLSGLMDKLIRWIPQSVASAMLAGVLLQFSLQLFQSLESQLVLVSSMVACYLIGKLYAPRYVMLVTLLVGITTAFYLGLLELSSVTLELAMPVWISPTFSWQAILGVGLPLFVVTMASQNMPGIAALHGNGYRPAISPLISWTGVAGMLLAPFGGFAFNLAAITAAICMGKEADEDPTKRYYASIWAGVFYLLVGLLGATVVSLFAAFPQELVVAIAGLALISTIANSLSTALACTKGREAAAITFLVTASSVNLFGIASAFWGLSLGLIVHYLFSRNEATRIVKETREASNKA</sequence>
<feature type="transmembrane region" description="Helical" evidence="1">
    <location>
        <begin position="318"/>
        <end position="339"/>
    </location>
</feature>
<feature type="transmembrane region" description="Helical" evidence="1">
    <location>
        <begin position="45"/>
        <end position="62"/>
    </location>
</feature>
<feature type="transmembrane region" description="Helical" evidence="1">
    <location>
        <begin position="12"/>
        <end position="33"/>
    </location>
</feature>
<name>R9PPG6_AGAAL</name>